<dbReference type="AlphaFoldDB" id="A0A2T2WFH8"/>
<organism evidence="5 6">
    <name type="scientific">Sulfobacillus acidophilus</name>
    <dbReference type="NCBI Taxonomy" id="53633"/>
    <lineage>
        <taxon>Bacteria</taxon>
        <taxon>Bacillati</taxon>
        <taxon>Bacillota</taxon>
        <taxon>Clostridia</taxon>
        <taxon>Eubacteriales</taxon>
        <taxon>Clostridiales Family XVII. Incertae Sedis</taxon>
        <taxon>Sulfobacillus</taxon>
    </lineage>
</organism>
<dbReference type="PANTHER" id="PTHR30519">
    <property type="entry name" value="5-METHYLTETRAHYDROPTEROYLTRIGLUTAMATE--HOMOCYSTEINE METHYLTRANSFERASE"/>
    <property type="match status" value="1"/>
</dbReference>
<dbReference type="Pfam" id="PF01717">
    <property type="entry name" value="Meth_synt_2"/>
    <property type="match status" value="1"/>
</dbReference>
<keyword evidence="3" id="KW-0862">Zinc</keyword>
<keyword evidence="2" id="KW-0479">Metal-binding</keyword>
<comment type="caution">
    <text evidence="5">The sequence shown here is derived from an EMBL/GenBank/DDBJ whole genome shotgun (WGS) entry which is preliminary data.</text>
</comment>
<protein>
    <recommendedName>
        <fullName evidence="4">Cobalamin-independent methionine synthase MetE C-terminal/archaeal domain-containing protein</fullName>
    </recommendedName>
</protein>
<name>A0A2T2WFH8_9FIRM</name>
<evidence type="ECO:0000313" key="5">
    <source>
        <dbReference type="EMBL" id="PSR21001.1"/>
    </source>
</evidence>
<evidence type="ECO:0000256" key="1">
    <source>
        <dbReference type="ARBA" id="ARBA00001947"/>
    </source>
</evidence>
<evidence type="ECO:0000256" key="2">
    <source>
        <dbReference type="ARBA" id="ARBA00022723"/>
    </source>
</evidence>
<evidence type="ECO:0000259" key="4">
    <source>
        <dbReference type="Pfam" id="PF01717"/>
    </source>
</evidence>
<evidence type="ECO:0000313" key="6">
    <source>
        <dbReference type="Proteomes" id="UP000241848"/>
    </source>
</evidence>
<proteinExistence type="predicted"/>
<dbReference type="Proteomes" id="UP000241848">
    <property type="component" value="Unassembled WGS sequence"/>
</dbReference>
<reference evidence="5 6" key="1">
    <citation type="journal article" date="2014" name="BMC Genomics">
        <title>Comparison of environmental and isolate Sulfobacillus genomes reveals diverse carbon, sulfur, nitrogen, and hydrogen metabolisms.</title>
        <authorList>
            <person name="Justice N.B."/>
            <person name="Norman A."/>
            <person name="Brown C.T."/>
            <person name="Singh A."/>
            <person name="Thomas B.C."/>
            <person name="Banfield J.F."/>
        </authorList>
    </citation>
    <scope>NUCLEOTIDE SEQUENCE [LARGE SCALE GENOMIC DNA]</scope>
    <source>
        <strain evidence="5">AMDSBA3</strain>
    </source>
</reference>
<dbReference type="InterPro" id="IPR002629">
    <property type="entry name" value="Met_Synth_C/arc"/>
</dbReference>
<dbReference type="SUPFAM" id="SSF51726">
    <property type="entry name" value="UROD/MetE-like"/>
    <property type="match status" value="1"/>
</dbReference>
<comment type="cofactor">
    <cofactor evidence="1">
        <name>Zn(2+)</name>
        <dbReference type="ChEBI" id="CHEBI:29105"/>
    </cofactor>
</comment>
<dbReference type="GO" id="GO:0003871">
    <property type="term" value="F:5-methyltetrahydropteroyltriglutamate-homocysteine S-methyltransferase activity"/>
    <property type="evidence" value="ECO:0007669"/>
    <property type="project" value="InterPro"/>
</dbReference>
<dbReference type="GO" id="GO:0008270">
    <property type="term" value="F:zinc ion binding"/>
    <property type="evidence" value="ECO:0007669"/>
    <property type="project" value="InterPro"/>
</dbReference>
<gene>
    <name evidence="5" type="ORF">C7B45_12640</name>
</gene>
<dbReference type="GO" id="GO:0009086">
    <property type="term" value="P:methionine biosynthetic process"/>
    <property type="evidence" value="ECO:0007669"/>
    <property type="project" value="InterPro"/>
</dbReference>
<dbReference type="EMBL" id="PXYV01000045">
    <property type="protein sequence ID" value="PSR21001.1"/>
    <property type="molecule type" value="Genomic_DNA"/>
</dbReference>
<evidence type="ECO:0000256" key="3">
    <source>
        <dbReference type="ARBA" id="ARBA00022833"/>
    </source>
</evidence>
<dbReference type="InterPro" id="IPR038071">
    <property type="entry name" value="UROD/MetE-like_sf"/>
</dbReference>
<dbReference type="Gene3D" id="3.20.20.210">
    <property type="match status" value="1"/>
</dbReference>
<accession>A0A2T2WFH8</accession>
<feature type="domain" description="Cobalamin-independent methionine synthase MetE C-terminal/archaeal" evidence="4">
    <location>
        <begin position="123"/>
        <end position="361"/>
    </location>
</feature>
<sequence length="372" mass="40947">MEELFLTHLVGSWSRPSWLSSPAIADALGPPERFWRPAPAYWREAQDDATRLAVYDQLALGLDIVTDGEQRRQLFDRYFYGRLQGVDAEHLEVHSWGGPAADLASQSWRQVAGELGSSGGPPRVPSPRVIGPVAWPGPLAVDDYRFLNEMVQGRRATKMTVSGPITALNRLVDEFYHDRTELGQALAGALHAEAHALADAGCRILQFDEPEFRTAHLSNADESRALINDTIRGLCARGVTTFSHMCYGYANAVRQKSVNPDFYRALELMASTDIDGVSIEYAQPGHQPDVLQALAGKTVILGVINCSPDSPIETVEEVMERIRGALTVVPPHLLHVSTDCGLWFLPRARAWAKVAALVEAVRRLRIEYSGAS</sequence>